<evidence type="ECO:0000313" key="2">
    <source>
        <dbReference type="EMBL" id="KRL70180.1"/>
    </source>
</evidence>
<accession>A0A0R1SR01</accession>
<dbReference type="PATRIC" id="fig|1423739.3.peg.3086"/>
<organism evidence="2 3">
    <name type="scientific">Lentilactobacillus diolivorans DSM 14421</name>
    <dbReference type="NCBI Taxonomy" id="1423739"/>
    <lineage>
        <taxon>Bacteria</taxon>
        <taxon>Bacillati</taxon>
        <taxon>Bacillota</taxon>
        <taxon>Bacilli</taxon>
        <taxon>Lactobacillales</taxon>
        <taxon>Lactobacillaceae</taxon>
        <taxon>Lentilactobacillus</taxon>
    </lineage>
</organism>
<dbReference type="RefSeq" id="WP_057863536.1">
    <property type="nucleotide sequence ID" value="NZ_AZEY01000003.1"/>
</dbReference>
<feature type="compositionally biased region" description="Basic and acidic residues" evidence="1">
    <location>
        <begin position="1"/>
        <end position="28"/>
    </location>
</feature>
<name>A0A0R1SR01_9LACO</name>
<comment type="caution">
    <text evidence="2">The sequence shown here is derived from an EMBL/GenBank/DDBJ whole genome shotgun (WGS) entry which is preliminary data.</text>
</comment>
<feature type="region of interest" description="Disordered" evidence="1">
    <location>
        <begin position="1"/>
        <end position="65"/>
    </location>
</feature>
<dbReference type="Proteomes" id="UP000052013">
    <property type="component" value="Unassembled WGS sequence"/>
</dbReference>
<evidence type="ECO:0000256" key="1">
    <source>
        <dbReference type="SAM" id="MobiDB-lite"/>
    </source>
</evidence>
<protein>
    <submittedName>
        <fullName evidence="2">Uncharacterized protein</fullName>
    </submittedName>
</protein>
<reference evidence="2 3" key="1">
    <citation type="journal article" date="2015" name="Genome Announc.">
        <title>Expanding the biotechnology potential of lactobacilli through comparative genomics of 213 strains and associated genera.</title>
        <authorList>
            <person name="Sun Z."/>
            <person name="Harris H.M."/>
            <person name="McCann A."/>
            <person name="Guo C."/>
            <person name="Argimon S."/>
            <person name="Zhang W."/>
            <person name="Yang X."/>
            <person name="Jeffery I.B."/>
            <person name="Cooney J.C."/>
            <person name="Kagawa T.F."/>
            <person name="Liu W."/>
            <person name="Song Y."/>
            <person name="Salvetti E."/>
            <person name="Wrobel A."/>
            <person name="Rasinkangas P."/>
            <person name="Parkhill J."/>
            <person name="Rea M.C."/>
            <person name="O'Sullivan O."/>
            <person name="Ritari J."/>
            <person name="Douillard F.P."/>
            <person name="Paul Ross R."/>
            <person name="Yang R."/>
            <person name="Briner A.E."/>
            <person name="Felis G.E."/>
            <person name="de Vos W.M."/>
            <person name="Barrangou R."/>
            <person name="Klaenhammer T.R."/>
            <person name="Caufield P.W."/>
            <person name="Cui Y."/>
            <person name="Zhang H."/>
            <person name="O'Toole P.W."/>
        </authorList>
    </citation>
    <scope>NUCLEOTIDE SEQUENCE [LARGE SCALE GENOMIC DNA]</scope>
    <source>
        <strain evidence="2 3">DSM 14421</strain>
    </source>
</reference>
<sequence>MTQNKSNDKKTNNEKKENFQSTEKENKKKLNISNQAGTPKNKKSAPGWNDEAPDTEFNDPKKNDK</sequence>
<dbReference type="AlphaFoldDB" id="A0A0R1SR01"/>
<dbReference type="EMBL" id="AZEY01000003">
    <property type="protein sequence ID" value="KRL70180.1"/>
    <property type="molecule type" value="Genomic_DNA"/>
</dbReference>
<gene>
    <name evidence="2" type="ORF">FC85_GL002965</name>
</gene>
<evidence type="ECO:0000313" key="3">
    <source>
        <dbReference type="Proteomes" id="UP000052013"/>
    </source>
</evidence>
<proteinExistence type="predicted"/>